<dbReference type="RefSeq" id="WP_017386884.1">
    <property type="nucleotide sequence ID" value="NZ_BBTQ01000008.1"/>
</dbReference>
<dbReference type="Proteomes" id="UP000271320">
    <property type="component" value="Unassembled WGS sequence"/>
</dbReference>
<dbReference type="Pfam" id="PF20159">
    <property type="entry name" value="YidB"/>
    <property type="match status" value="1"/>
</dbReference>
<comment type="caution">
    <text evidence="1">The sequence shown here is derived from an EMBL/GenBank/DDBJ whole genome shotgun (WGS) entry which is preliminary data.</text>
</comment>
<reference evidence="1 2" key="1">
    <citation type="submission" date="2018-10" db="EMBL/GenBank/DDBJ databases">
        <title>GWAS and RNA-Seq identify cryptic mechanisms of antimicrobial resistance in Acinetobacter baumannii.</title>
        <authorList>
            <person name="Sahl J.W."/>
        </authorList>
    </citation>
    <scope>NUCLEOTIDE SEQUENCE [LARGE SCALE GENOMIC DNA]</scope>
    <source>
        <strain evidence="1 2">TG41884</strain>
    </source>
</reference>
<evidence type="ECO:0000313" key="1">
    <source>
        <dbReference type="EMBL" id="RSO62510.1"/>
    </source>
</evidence>
<dbReference type="SUPFAM" id="SSF140804">
    <property type="entry name" value="YidB-like"/>
    <property type="match status" value="1"/>
</dbReference>
<name>A0A1C2TPN0_ACIPI</name>
<accession>A0A1C2TPN0</accession>
<sequence>MTNLSNIVEVLAKQALGGNQQASGQGGLGGILGSVLGQMGGNTSSGAQGGLGGVLGSVLGQVTGNNNNAPQAGGGVQSLLIAVVPLILGWVQQQGGLQAALEKLKGAGLGNQVQSWVDPNQSNSEVPTQQLQSLFNPADIEQVAAQAQAPKEQVYGAIASVLPQVIDSLTPQGESTDHQEANQDIQNVMNLVSGFLK</sequence>
<gene>
    <name evidence="1" type="ORF">EA752_03365</name>
</gene>
<dbReference type="Gene3D" id="1.10.10.690">
    <property type="entry name" value="YidB-like"/>
    <property type="match status" value="1"/>
</dbReference>
<protein>
    <submittedName>
        <fullName evidence="1">DUF937 domain-containing protein</fullName>
    </submittedName>
</protein>
<evidence type="ECO:0000313" key="2">
    <source>
        <dbReference type="Proteomes" id="UP000271320"/>
    </source>
</evidence>
<dbReference type="InterPro" id="IPR045372">
    <property type="entry name" value="YidB"/>
</dbReference>
<organism evidence="1 2">
    <name type="scientific">Acinetobacter pittii</name>
    <name type="common">Acinetobacter genomosp. 3</name>
    <dbReference type="NCBI Taxonomy" id="48296"/>
    <lineage>
        <taxon>Bacteria</taxon>
        <taxon>Pseudomonadati</taxon>
        <taxon>Pseudomonadota</taxon>
        <taxon>Gammaproteobacteria</taxon>
        <taxon>Moraxellales</taxon>
        <taxon>Moraxellaceae</taxon>
        <taxon>Acinetobacter</taxon>
        <taxon>Acinetobacter calcoaceticus/baumannii complex</taxon>
    </lineage>
</organism>
<dbReference type="AlphaFoldDB" id="A0A1C2TPN0"/>
<proteinExistence type="predicted"/>
<dbReference type="InterPro" id="IPR027405">
    <property type="entry name" value="YidB-like"/>
</dbReference>
<dbReference type="EMBL" id="RFEW01000002">
    <property type="protein sequence ID" value="RSO62510.1"/>
    <property type="molecule type" value="Genomic_DNA"/>
</dbReference>